<name>A0A8S4NN34_OWEFU</name>
<dbReference type="Pfam" id="PF12572">
    <property type="entry name" value="DUF3752"/>
    <property type="match status" value="1"/>
</dbReference>
<feature type="domain" description="DUF3752" evidence="2">
    <location>
        <begin position="133"/>
        <end position="255"/>
    </location>
</feature>
<dbReference type="InterPro" id="IPR022226">
    <property type="entry name" value="DUF3752"/>
</dbReference>
<dbReference type="PANTHER" id="PTHR46370:SF1">
    <property type="entry name" value="GPALPP MOTIFS-CONTAINING PROTEIN 1"/>
    <property type="match status" value="1"/>
</dbReference>
<evidence type="ECO:0000259" key="2">
    <source>
        <dbReference type="Pfam" id="PF12572"/>
    </source>
</evidence>
<protein>
    <recommendedName>
        <fullName evidence="2">DUF3752 domain-containing protein</fullName>
    </recommendedName>
</protein>
<dbReference type="OrthoDB" id="73491at2759"/>
<feature type="compositionally biased region" description="Low complexity" evidence="1">
    <location>
        <begin position="46"/>
        <end position="55"/>
    </location>
</feature>
<sequence length="262" mass="29467">MLDLLSHQGFENKKNIGPSLPPGFEKTQNVGPALPPGFETSHSDSDSSSNASEHNVTSQPQSDSEDDAGDMIGPLPGTSTGTTEMSAAEEFEKRARKMKDKLLGKEAPEIEESASRETWMTELPDGMSKDFGLGPRTFRSKAPAEQDSSWTDTPSSKNKEKQEKGSKKRSAEKVPRSEKEIEIEKAIEKYNKKQRKESLMDMHTKKLKKKHKKDKDKPKERRAFSREDDLKVNKFDDAQKKSILKKAALLDTRFSHGNKKFI</sequence>
<organism evidence="3 4">
    <name type="scientific">Owenia fusiformis</name>
    <name type="common">Polychaete worm</name>
    <dbReference type="NCBI Taxonomy" id="6347"/>
    <lineage>
        <taxon>Eukaryota</taxon>
        <taxon>Metazoa</taxon>
        <taxon>Spiralia</taxon>
        <taxon>Lophotrochozoa</taxon>
        <taxon>Annelida</taxon>
        <taxon>Polychaeta</taxon>
        <taxon>Sedentaria</taxon>
        <taxon>Canalipalpata</taxon>
        <taxon>Sabellida</taxon>
        <taxon>Oweniida</taxon>
        <taxon>Oweniidae</taxon>
        <taxon>Owenia</taxon>
    </lineage>
</organism>
<accession>A0A8S4NN34</accession>
<dbReference type="AlphaFoldDB" id="A0A8S4NN34"/>
<gene>
    <name evidence="3" type="ORF">OFUS_LOCUS8586</name>
</gene>
<evidence type="ECO:0000313" key="4">
    <source>
        <dbReference type="Proteomes" id="UP000749559"/>
    </source>
</evidence>
<dbReference type="Proteomes" id="UP000749559">
    <property type="component" value="Unassembled WGS sequence"/>
</dbReference>
<evidence type="ECO:0000256" key="1">
    <source>
        <dbReference type="SAM" id="MobiDB-lite"/>
    </source>
</evidence>
<proteinExistence type="predicted"/>
<feature type="compositionally biased region" description="Basic residues" evidence="1">
    <location>
        <begin position="205"/>
        <end position="214"/>
    </location>
</feature>
<feature type="compositionally biased region" description="Basic and acidic residues" evidence="1">
    <location>
        <begin position="157"/>
        <end position="204"/>
    </location>
</feature>
<dbReference type="InterPro" id="IPR046331">
    <property type="entry name" value="GPAM1-like"/>
</dbReference>
<dbReference type="EMBL" id="CAIIXF020000004">
    <property type="protein sequence ID" value="CAH1782107.1"/>
    <property type="molecule type" value="Genomic_DNA"/>
</dbReference>
<evidence type="ECO:0000313" key="3">
    <source>
        <dbReference type="EMBL" id="CAH1782107.1"/>
    </source>
</evidence>
<feature type="compositionally biased region" description="Basic and acidic residues" evidence="1">
    <location>
        <begin position="215"/>
        <end position="226"/>
    </location>
</feature>
<reference evidence="3" key="1">
    <citation type="submission" date="2022-03" db="EMBL/GenBank/DDBJ databases">
        <authorList>
            <person name="Martin C."/>
        </authorList>
    </citation>
    <scope>NUCLEOTIDE SEQUENCE</scope>
</reference>
<comment type="caution">
    <text evidence="3">The sequence shown here is derived from an EMBL/GenBank/DDBJ whole genome shotgun (WGS) entry which is preliminary data.</text>
</comment>
<keyword evidence="4" id="KW-1185">Reference proteome</keyword>
<feature type="region of interest" description="Disordered" evidence="1">
    <location>
        <begin position="1"/>
        <end position="226"/>
    </location>
</feature>
<dbReference type="PANTHER" id="PTHR46370">
    <property type="entry name" value="GPALPP MOTIFS-CONTAINING PROTEIN 1"/>
    <property type="match status" value="1"/>
</dbReference>